<keyword evidence="2" id="KW-1185">Reference proteome</keyword>
<organism evidence="1 2">
    <name type="scientific">Racocetra fulgida</name>
    <dbReference type="NCBI Taxonomy" id="60492"/>
    <lineage>
        <taxon>Eukaryota</taxon>
        <taxon>Fungi</taxon>
        <taxon>Fungi incertae sedis</taxon>
        <taxon>Mucoromycota</taxon>
        <taxon>Glomeromycotina</taxon>
        <taxon>Glomeromycetes</taxon>
        <taxon>Diversisporales</taxon>
        <taxon>Gigasporaceae</taxon>
        <taxon>Racocetra</taxon>
    </lineage>
</organism>
<feature type="non-terminal residue" evidence="1">
    <location>
        <position position="109"/>
    </location>
</feature>
<reference evidence="1" key="1">
    <citation type="submission" date="2021-06" db="EMBL/GenBank/DDBJ databases">
        <authorList>
            <person name="Kallberg Y."/>
            <person name="Tangrot J."/>
            <person name="Rosling A."/>
        </authorList>
    </citation>
    <scope>NUCLEOTIDE SEQUENCE</scope>
    <source>
        <strain evidence="1">IN212</strain>
    </source>
</reference>
<accession>A0A9N9JDL1</accession>
<comment type="caution">
    <text evidence="1">The sequence shown here is derived from an EMBL/GenBank/DDBJ whole genome shotgun (WGS) entry which is preliminary data.</text>
</comment>
<sequence>VTKNWFHIAINNYKLKEISYDNLGELEFIDRGGFGNVYWTSCNSILSEKVAVKEIYIKKDEDEKQIKTFLNEGGTLREYLKTVVNTAKHSWKKKIELAVQIVEGIYYLH</sequence>
<proteinExistence type="predicted"/>
<gene>
    <name evidence="1" type="ORF">RFULGI_LOCUS15320</name>
</gene>
<protein>
    <submittedName>
        <fullName evidence="1">18466_t:CDS:1</fullName>
    </submittedName>
</protein>
<dbReference type="Gene3D" id="1.10.510.10">
    <property type="entry name" value="Transferase(Phosphotransferase) domain 1"/>
    <property type="match status" value="1"/>
</dbReference>
<dbReference type="OrthoDB" id="2418861at2759"/>
<feature type="non-terminal residue" evidence="1">
    <location>
        <position position="1"/>
    </location>
</feature>
<name>A0A9N9JDL1_9GLOM</name>
<dbReference type="SUPFAM" id="SSF56112">
    <property type="entry name" value="Protein kinase-like (PK-like)"/>
    <property type="match status" value="1"/>
</dbReference>
<evidence type="ECO:0000313" key="1">
    <source>
        <dbReference type="EMBL" id="CAG8774514.1"/>
    </source>
</evidence>
<dbReference type="InterPro" id="IPR011009">
    <property type="entry name" value="Kinase-like_dom_sf"/>
</dbReference>
<dbReference type="Proteomes" id="UP000789396">
    <property type="component" value="Unassembled WGS sequence"/>
</dbReference>
<evidence type="ECO:0000313" key="2">
    <source>
        <dbReference type="Proteomes" id="UP000789396"/>
    </source>
</evidence>
<dbReference type="AlphaFoldDB" id="A0A9N9JDL1"/>
<dbReference type="EMBL" id="CAJVPZ010048666">
    <property type="protein sequence ID" value="CAG8774514.1"/>
    <property type="molecule type" value="Genomic_DNA"/>
</dbReference>